<dbReference type="STRING" id="1192034.CAP_5789"/>
<sequence>MNTSSFSFLRSSLLALVTLAPAVLTGCIIVSSDGSSNDDGAPCSMEGQGYNVGDSFPSDDGCNTCTCTESGIACTEAACAPITCDTPAGPVPVGTSFPADDGCNTCSCAQLEDGSTTVACTLMACGPACTYNGETYTTGETFNAGDGCNTCTCGEDGNVGCTEMACVCDPEAEWNRDYVGDSPEQCQVIEFDCTAGTNYFANDCGCGCEQGPSCEESYDCTIPADCDIEAIQAECPFSTIEQ</sequence>
<dbReference type="RefSeq" id="WP_052376085.1">
    <property type="nucleotide sequence ID" value="NZ_ASRX01000049.1"/>
</dbReference>
<organism evidence="3 4">
    <name type="scientific">Chondromyces apiculatus DSM 436</name>
    <dbReference type="NCBI Taxonomy" id="1192034"/>
    <lineage>
        <taxon>Bacteria</taxon>
        <taxon>Pseudomonadati</taxon>
        <taxon>Myxococcota</taxon>
        <taxon>Polyangia</taxon>
        <taxon>Polyangiales</taxon>
        <taxon>Polyangiaceae</taxon>
        <taxon>Chondromyces</taxon>
    </lineage>
</organism>
<gene>
    <name evidence="3" type="ORF">CAP_5789</name>
</gene>
<dbReference type="Proteomes" id="UP000019678">
    <property type="component" value="Unassembled WGS sequence"/>
</dbReference>
<name>A0A017T357_9BACT</name>
<feature type="domain" description="VWFC" evidence="2">
    <location>
        <begin position="41"/>
        <end position="107"/>
    </location>
</feature>
<reference evidence="3 4" key="1">
    <citation type="submission" date="2013-05" db="EMBL/GenBank/DDBJ databases">
        <title>Genome assembly of Chondromyces apiculatus DSM 436.</title>
        <authorList>
            <person name="Sharma G."/>
            <person name="Khatri I."/>
            <person name="Kaur C."/>
            <person name="Mayilraj S."/>
            <person name="Subramanian S."/>
        </authorList>
    </citation>
    <scope>NUCLEOTIDE SEQUENCE [LARGE SCALE GENOMIC DNA]</scope>
    <source>
        <strain evidence="3 4">DSM 436</strain>
    </source>
</reference>
<evidence type="ECO:0000256" key="1">
    <source>
        <dbReference type="SAM" id="SignalP"/>
    </source>
</evidence>
<dbReference type="SUPFAM" id="SSF57603">
    <property type="entry name" value="FnI-like domain"/>
    <property type="match status" value="1"/>
</dbReference>
<feature type="chain" id="PRO_5001500133" evidence="1">
    <location>
        <begin position="23"/>
        <end position="242"/>
    </location>
</feature>
<keyword evidence="1" id="KW-0732">Signal</keyword>
<accession>A0A017T357</accession>
<dbReference type="EMBL" id="ASRX01000049">
    <property type="protein sequence ID" value="EYF03285.1"/>
    <property type="molecule type" value="Genomic_DNA"/>
</dbReference>
<feature type="signal peptide" evidence="1">
    <location>
        <begin position="1"/>
        <end position="22"/>
    </location>
</feature>
<dbReference type="OrthoDB" id="8562597at2"/>
<feature type="domain" description="VWFC" evidence="2">
    <location>
        <begin position="127"/>
        <end position="215"/>
    </location>
</feature>
<evidence type="ECO:0000313" key="4">
    <source>
        <dbReference type="Proteomes" id="UP000019678"/>
    </source>
</evidence>
<comment type="caution">
    <text evidence="3">The sequence shown here is derived from an EMBL/GenBank/DDBJ whole genome shotgun (WGS) entry which is preliminary data.</text>
</comment>
<dbReference type="Gene3D" id="2.10.70.10">
    <property type="entry name" value="Complement Module, domain 1"/>
    <property type="match status" value="2"/>
</dbReference>
<dbReference type="PROSITE" id="PS50184">
    <property type="entry name" value="VWFC_2"/>
    <property type="match status" value="2"/>
</dbReference>
<dbReference type="AlphaFoldDB" id="A0A017T357"/>
<dbReference type="InterPro" id="IPR001007">
    <property type="entry name" value="VWF_dom"/>
</dbReference>
<evidence type="ECO:0000259" key="2">
    <source>
        <dbReference type="PROSITE" id="PS50184"/>
    </source>
</evidence>
<evidence type="ECO:0000313" key="3">
    <source>
        <dbReference type="EMBL" id="EYF03285.1"/>
    </source>
</evidence>
<proteinExistence type="predicted"/>
<dbReference type="Pfam" id="PF23334">
    <property type="entry name" value="VWC2L_2nd"/>
    <property type="match status" value="1"/>
</dbReference>
<dbReference type="SMART" id="SM00215">
    <property type="entry name" value="VWC_out"/>
    <property type="match status" value="2"/>
</dbReference>
<protein>
    <submittedName>
        <fullName evidence="3">von Willebrand factor C and EGF domain protein</fullName>
    </submittedName>
</protein>
<keyword evidence="4" id="KW-1185">Reference proteome</keyword>